<feature type="compositionally biased region" description="Polar residues" evidence="1">
    <location>
        <begin position="130"/>
        <end position="139"/>
    </location>
</feature>
<keyword evidence="2" id="KW-0812">Transmembrane</keyword>
<proteinExistence type="predicted"/>
<organism evidence="3 4">
    <name type="scientific">Chionoecetes opilio</name>
    <name type="common">Atlantic snow crab</name>
    <name type="synonym">Cancer opilio</name>
    <dbReference type="NCBI Taxonomy" id="41210"/>
    <lineage>
        <taxon>Eukaryota</taxon>
        <taxon>Metazoa</taxon>
        <taxon>Ecdysozoa</taxon>
        <taxon>Arthropoda</taxon>
        <taxon>Crustacea</taxon>
        <taxon>Multicrustacea</taxon>
        <taxon>Malacostraca</taxon>
        <taxon>Eumalacostraca</taxon>
        <taxon>Eucarida</taxon>
        <taxon>Decapoda</taxon>
        <taxon>Pleocyemata</taxon>
        <taxon>Brachyura</taxon>
        <taxon>Eubrachyura</taxon>
        <taxon>Majoidea</taxon>
        <taxon>Majidae</taxon>
        <taxon>Chionoecetes</taxon>
    </lineage>
</organism>
<protein>
    <submittedName>
        <fullName evidence="3">Uncharacterized protein</fullName>
    </submittedName>
</protein>
<evidence type="ECO:0000313" key="4">
    <source>
        <dbReference type="Proteomes" id="UP000770661"/>
    </source>
</evidence>
<sequence>MDVLFKKLTSSCLSLSPRQPPPQTSEMDILAWFGGQCEPYVWMTLAVVVTTFFHIILLSSTIVFINLNMTPKVEKEGEKSSNVISTACVRLRALSLKQSSSSPSQTILTTKAYPPHGSKSPLPVKENNHSHSQLSSTSKPKGILGKANSPLPPLPSICLPQLPQDRHTINSFELSDDDHNYDYIQLPINIAEKQKSDKPKEKETEECNRSTENIDDTEDVYDVLVHFPKEMAKFSKEHNVSTHVIYLCNKSTLSTHICGTVLQGKILVQRNIYVQTFHVSIGFPSSQNFKQQSLYLQDVSSM</sequence>
<name>A0A8J4YXI6_CHIOP</name>
<dbReference type="AlphaFoldDB" id="A0A8J4YXI6"/>
<keyword evidence="4" id="KW-1185">Reference proteome</keyword>
<keyword evidence="2" id="KW-0472">Membrane</keyword>
<evidence type="ECO:0000256" key="2">
    <source>
        <dbReference type="SAM" id="Phobius"/>
    </source>
</evidence>
<dbReference type="EMBL" id="JACEEZ010000258">
    <property type="protein sequence ID" value="KAG0730356.1"/>
    <property type="molecule type" value="Genomic_DNA"/>
</dbReference>
<reference evidence="3" key="1">
    <citation type="submission" date="2020-07" db="EMBL/GenBank/DDBJ databases">
        <title>The High-quality genome of the commercially important snow crab, Chionoecetes opilio.</title>
        <authorList>
            <person name="Jeong J.-H."/>
            <person name="Ryu S."/>
        </authorList>
    </citation>
    <scope>NUCLEOTIDE SEQUENCE</scope>
    <source>
        <strain evidence="3">MADBK_172401_WGS</strain>
        <tissue evidence="3">Digestive gland</tissue>
    </source>
</reference>
<gene>
    <name evidence="3" type="ORF">GWK47_028425</name>
</gene>
<feature type="region of interest" description="Disordered" evidence="1">
    <location>
        <begin position="102"/>
        <end position="146"/>
    </location>
</feature>
<evidence type="ECO:0000256" key="1">
    <source>
        <dbReference type="SAM" id="MobiDB-lite"/>
    </source>
</evidence>
<evidence type="ECO:0000313" key="3">
    <source>
        <dbReference type="EMBL" id="KAG0730356.1"/>
    </source>
</evidence>
<dbReference type="Proteomes" id="UP000770661">
    <property type="component" value="Unassembled WGS sequence"/>
</dbReference>
<comment type="caution">
    <text evidence="3">The sequence shown here is derived from an EMBL/GenBank/DDBJ whole genome shotgun (WGS) entry which is preliminary data.</text>
</comment>
<keyword evidence="2" id="KW-1133">Transmembrane helix</keyword>
<accession>A0A8J4YXI6</accession>
<feature type="transmembrane region" description="Helical" evidence="2">
    <location>
        <begin position="40"/>
        <end position="65"/>
    </location>
</feature>